<dbReference type="InterPro" id="IPR029044">
    <property type="entry name" value="Nucleotide-diphossugar_trans"/>
</dbReference>
<dbReference type="RefSeq" id="WP_049700835.1">
    <property type="nucleotide sequence ID" value="NZ_LDTZ01000024.1"/>
</dbReference>
<dbReference type="InterPro" id="IPR001173">
    <property type="entry name" value="Glyco_trans_2-like"/>
</dbReference>
<evidence type="ECO:0000313" key="2">
    <source>
        <dbReference type="EMBL" id="KNA89561.1"/>
    </source>
</evidence>
<sequence>MTSPRISLVCSTIGRPREFGRLLDSVANSTIAEDVEFIVVDQSDEQECAAVLTSAGLPGPVHAARSPRGVSTGRNAGTQVVTAPVVAYPDDNCWYKPDTLEAVTRILDEQPELAGVSGMQVTEDGQPSMQRWLRRPTTVTRLNFPRTSISSTLFFRTEALPSRAPFDESIGVGAPGLRGAGEDSDLVLRLIAAGHSLSYEPSVQILQDDDRHAITEAFVDKMFKYGVGNGHLWRRHRLSLAQFGYHGARKVVGSAVRDVRGDRVHARADLAYLRGELVGYFGRDR</sequence>
<dbReference type="CDD" id="cd00761">
    <property type="entry name" value="Glyco_tranf_GTA_type"/>
    <property type="match status" value="1"/>
</dbReference>
<feature type="domain" description="Glycosyltransferase 2-like" evidence="1">
    <location>
        <begin position="14"/>
        <end position="134"/>
    </location>
</feature>
<protein>
    <submittedName>
        <fullName evidence="2">Glycosyl transferase</fullName>
    </submittedName>
</protein>
<proteinExistence type="predicted"/>
<dbReference type="EMBL" id="LDTZ01000024">
    <property type="protein sequence ID" value="KNA89561.1"/>
    <property type="molecule type" value="Genomic_DNA"/>
</dbReference>
<gene>
    <name evidence="2" type="ORF">ABW18_20525</name>
</gene>
<dbReference type="Gene3D" id="3.90.550.10">
    <property type="entry name" value="Spore Coat Polysaccharide Biosynthesis Protein SpsA, Chain A"/>
    <property type="match status" value="1"/>
</dbReference>
<dbReference type="PANTHER" id="PTHR22916">
    <property type="entry name" value="GLYCOSYLTRANSFERASE"/>
    <property type="match status" value="1"/>
</dbReference>
<name>A0ABR5I814_9ACTN</name>
<dbReference type="Pfam" id="PF00535">
    <property type="entry name" value="Glycos_transf_2"/>
    <property type="match status" value="1"/>
</dbReference>
<reference evidence="2 3" key="1">
    <citation type="submission" date="2015-05" db="EMBL/GenBank/DDBJ databases">
        <title>Draft genome sequence of the bacterium Gordonia jacobaea a new member of the Gordonia genus.</title>
        <authorList>
            <person name="Jimenez-Galisteo G."/>
            <person name="Dominguez A."/>
            <person name="Munoz E."/>
            <person name="Vinas M."/>
        </authorList>
    </citation>
    <scope>NUCLEOTIDE SEQUENCE [LARGE SCALE GENOMIC DNA]</scope>
    <source>
        <strain evidence="3">mv1</strain>
    </source>
</reference>
<dbReference type="SUPFAM" id="SSF53448">
    <property type="entry name" value="Nucleotide-diphospho-sugar transferases"/>
    <property type="match status" value="1"/>
</dbReference>
<evidence type="ECO:0000313" key="3">
    <source>
        <dbReference type="Proteomes" id="UP000037247"/>
    </source>
</evidence>
<accession>A0ABR5I814</accession>
<evidence type="ECO:0000259" key="1">
    <source>
        <dbReference type="Pfam" id="PF00535"/>
    </source>
</evidence>
<dbReference type="GO" id="GO:0016740">
    <property type="term" value="F:transferase activity"/>
    <property type="evidence" value="ECO:0007669"/>
    <property type="project" value="UniProtKB-KW"/>
</dbReference>
<organism evidence="2 3">
    <name type="scientific">Gordonia jacobaea</name>
    <dbReference type="NCBI Taxonomy" id="122202"/>
    <lineage>
        <taxon>Bacteria</taxon>
        <taxon>Bacillati</taxon>
        <taxon>Actinomycetota</taxon>
        <taxon>Actinomycetes</taxon>
        <taxon>Mycobacteriales</taxon>
        <taxon>Gordoniaceae</taxon>
        <taxon>Gordonia</taxon>
    </lineage>
</organism>
<dbReference type="Proteomes" id="UP000037247">
    <property type="component" value="Unassembled WGS sequence"/>
</dbReference>
<comment type="caution">
    <text evidence="2">The sequence shown here is derived from an EMBL/GenBank/DDBJ whole genome shotgun (WGS) entry which is preliminary data.</text>
</comment>
<keyword evidence="3" id="KW-1185">Reference proteome</keyword>
<keyword evidence="2" id="KW-0808">Transferase</keyword>